<dbReference type="EMBL" id="BDGG01000001">
    <property type="protein sequence ID" value="GAU90220.1"/>
    <property type="molecule type" value="Genomic_DNA"/>
</dbReference>
<keyword evidence="3" id="KW-1185">Reference proteome</keyword>
<feature type="region of interest" description="Disordered" evidence="1">
    <location>
        <begin position="35"/>
        <end position="55"/>
    </location>
</feature>
<reference evidence="2 3" key="1">
    <citation type="journal article" date="2016" name="Nat. Commun.">
        <title>Extremotolerant tardigrade genome and improved radiotolerance of human cultured cells by tardigrade-unique protein.</title>
        <authorList>
            <person name="Hashimoto T."/>
            <person name="Horikawa D.D."/>
            <person name="Saito Y."/>
            <person name="Kuwahara H."/>
            <person name="Kozuka-Hata H."/>
            <person name="Shin-I T."/>
            <person name="Minakuchi Y."/>
            <person name="Ohishi K."/>
            <person name="Motoyama A."/>
            <person name="Aizu T."/>
            <person name="Enomoto A."/>
            <person name="Kondo K."/>
            <person name="Tanaka S."/>
            <person name="Hara Y."/>
            <person name="Koshikawa S."/>
            <person name="Sagara H."/>
            <person name="Miura T."/>
            <person name="Yokobori S."/>
            <person name="Miyagawa K."/>
            <person name="Suzuki Y."/>
            <person name="Kubo T."/>
            <person name="Oyama M."/>
            <person name="Kohara Y."/>
            <person name="Fujiyama A."/>
            <person name="Arakawa K."/>
            <person name="Katayama T."/>
            <person name="Toyoda A."/>
            <person name="Kunieda T."/>
        </authorList>
    </citation>
    <scope>NUCLEOTIDE SEQUENCE [LARGE SCALE GENOMIC DNA]</scope>
    <source>
        <strain evidence="2 3">YOKOZUNA-1</strain>
    </source>
</reference>
<dbReference type="Proteomes" id="UP000186922">
    <property type="component" value="Unassembled WGS sequence"/>
</dbReference>
<gene>
    <name evidence="2" type="primary">RvY_02670-1</name>
    <name evidence="2" type="synonym">RvY_02670.1</name>
    <name evidence="2" type="ORF">RvY_02670</name>
</gene>
<feature type="compositionally biased region" description="Acidic residues" evidence="1">
    <location>
        <begin position="41"/>
        <end position="55"/>
    </location>
</feature>
<evidence type="ECO:0000313" key="3">
    <source>
        <dbReference type="Proteomes" id="UP000186922"/>
    </source>
</evidence>
<evidence type="ECO:0000313" key="2">
    <source>
        <dbReference type="EMBL" id="GAU90220.1"/>
    </source>
</evidence>
<organism evidence="2 3">
    <name type="scientific">Ramazzottius varieornatus</name>
    <name type="common">Water bear</name>
    <name type="synonym">Tardigrade</name>
    <dbReference type="NCBI Taxonomy" id="947166"/>
    <lineage>
        <taxon>Eukaryota</taxon>
        <taxon>Metazoa</taxon>
        <taxon>Ecdysozoa</taxon>
        <taxon>Tardigrada</taxon>
        <taxon>Eutardigrada</taxon>
        <taxon>Parachela</taxon>
        <taxon>Hypsibioidea</taxon>
        <taxon>Ramazzottiidae</taxon>
        <taxon>Ramazzottius</taxon>
    </lineage>
</organism>
<name>A0A1D1UNX9_RAMVA</name>
<accession>A0A1D1UNX9</accession>
<proteinExistence type="predicted"/>
<protein>
    <submittedName>
        <fullName evidence="2">Uncharacterized protein</fullName>
    </submittedName>
</protein>
<evidence type="ECO:0000256" key="1">
    <source>
        <dbReference type="SAM" id="MobiDB-lite"/>
    </source>
</evidence>
<comment type="caution">
    <text evidence="2">The sequence shown here is derived from an EMBL/GenBank/DDBJ whole genome shotgun (WGS) entry which is preliminary data.</text>
</comment>
<sequence>MLTCLDEIRKNQLIDEITQSVSSDKQEKRIAYVKSMHNEPMDEDSEDESNGGLDEEQLRMYFLNISL</sequence>
<dbReference type="AlphaFoldDB" id="A0A1D1UNX9"/>